<proteinExistence type="predicted"/>
<gene>
    <name evidence="1" type="ORF">SFRICE_006608</name>
</gene>
<dbReference type="AlphaFoldDB" id="A0A2H1VBX9"/>
<reference evidence="1" key="1">
    <citation type="submission" date="2016-07" db="EMBL/GenBank/DDBJ databases">
        <authorList>
            <person name="Bretaudeau A."/>
        </authorList>
    </citation>
    <scope>NUCLEOTIDE SEQUENCE</scope>
    <source>
        <strain evidence="1">Rice</strain>
        <tissue evidence="1">Whole body</tissue>
    </source>
</reference>
<dbReference type="EMBL" id="ODYU01001713">
    <property type="protein sequence ID" value="SOQ38296.1"/>
    <property type="molecule type" value="Genomic_DNA"/>
</dbReference>
<name>A0A2H1VBX9_SPOFR</name>
<protein>
    <submittedName>
        <fullName evidence="1">SFRICE_006608</fullName>
    </submittedName>
</protein>
<evidence type="ECO:0000313" key="1">
    <source>
        <dbReference type="EMBL" id="SOQ38296.1"/>
    </source>
</evidence>
<organism evidence="1">
    <name type="scientific">Spodoptera frugiperda</name>
    <name type="common">Fall armyworm</name>
    <dbReference type="NCBI Taxonomy" id="7108"/>
    <lineage>
        <taxon>Eukaryota</taxon>
        <taxon>Metazoa</taxon>
        <taxon>Ecdysozoa</taxon>
        <taxon>Arthropoda</taxon>
        <taxon>Hexapoda</taxon>
        <taxon>Insecta</taxon>
        <taxon>Pterygota</taxon>
        <taxon>Neoptera</taxon>
        <taxon>Endopterygota</taxon>
        <taxon>Lepidoptera</taxon>
        <taxon>Glossata</taxon>
        <taxon>Ditrysia</taxon>
        <taxon>Noctuoidea</taxon>
        <taxon>Noctuidae</taxon>
        <taxon>Amphipyrinae</taxon>
        <taxon>Spodoptera</taxon>
    </lineage>
</organism>
<sequence length="93" mass="10452">MAFLALGVARRSVRLLLTKNHPVPTPAFRTKAPIWVRRCQISPTVRVGGQVQPRERGQLELAGVQLEGVSAQEVMVMQLLETIWIQPGKRRNN</sequence>
<accession>A0A2H1VBX9</accession>